<reference evidence="3" key="1">
    <citation type="submission" date="2017-02" db="EMBL/GenBank/DDBJ databases">
        <authorList>
            <person name="Varghese N."/>
            <person name="Submissions S."/>
        </authorList>
    </citation>
    <scope>NUCLEOTIDE SEQUENCE [LARGE SCALE GENOMIC DNA]</scope>
    <source>
        <strain evidence="3">DSM 22270</strain>
    </source>
</reference>
<dbReference type="Pfam" id="PF08818">
    <property type="entry name" value="DUF1801"/>
    <property type="match status" value="1"/>
</dbReference>
<accession>A0A1T5HJ58</accession>
<dbReference type="InterPro" id="IPR014922">
    <property type="entry name" value="YdhG-like"/>
</dbReference>
<dbReference type="Gene3D" id="3.90.1150.200">
    <property type="match status" value="1"/>
</dbReference>
<dbReference type="SUPFAM" id="SSF159888">
    <property type="entry name" value="YdhG-like"/>
    <property type="match status" value="1"/>
</dbReference>
<dbReference type="STRING" id="651661.SAMN05660293_05711"/>
<evidence type="ECO:0000313" key="3">
    <source>
        <dbReference type="Proteomes" id="UP000190897"/>
    </source>
</evidence>
<proteinExistence type="predicted"/>
<dbReference type="OrthoDB" id="670608at2"/>
<gene>
    <name evidence="2" type="ORF">SAMN05660293_05711</name>
</gene>
<dbReference type="EMBL" id="FUZA01000020">
    <property type="protein sequence ID" value="SKC20748.1"/>
    <property type="molecule type" value="Genomic_DNA"/>
</dbReference>
<organism evidence="2 3">
    <name type="scientific">Dyadobacter psychrophilus</name>
    <dbReference type="NCBI Taxonomy" id="651661"/>
    <lineage>
        <taxon>Bacteria</taxon>
        <taxon>Pseudomonadati</taxon>
        <taxon>Bacteroidota</taxon>
        <taxon>Cytophagia</taxon>
        <taxon>Cytophagales</taxon>
        <taxon>Spirosomataceae</taxon>
        <taxon>Dyadobacter</taxon>
    </lineage>
</organism>
<name>A0A1T5HJ58_9BACT</name>
<evidence type="ECO:0000259" key="1">
    <source>
        <dbReference type="Pfam" id="PF08818"/>
    </source>
</evidence>
<evidence type="ECO:0000313" key="2">
    <source>
        <dbReference type="EMBL" id="SKC20748.1"/>
    </source>
</evidence>
<dbReference type="AlphaFoldDB" id="A0A1T5HJ58"/>
<dbReference type="RefSeq" id="WP_082218125.1">
    <property type="nucleotide sequence ID" value="NZ_FUZA01000020.1"/>
</dbReference>
<keyword evidence="3" id="KW-1185">Reference proteome</keyword>
<protein>
    <recommendedName>
        <fullName evidence="1">YdhG-like domain-containing protein</fullName>
    </recommendedName>
</protein>
<sequence length="113" mass="13041">MIRAIDDFFYSKSEPVNGCLNALRAFILKFSPDINEVWRYSMPFYNNHGKRVCYIWINKKTGWPYLGIVQGNLVNHPDLIAENRSKMKILPIDPCIDLPVNTITEILNLALSI</sequence>
<dbReference type="Proteomes" id="UP000190897">
    <property type="component" value="Unassembled WGS sequence"/>
</dbReference>
<feature type="domain" description="YdhG-like" evidence="1">
    <location>
        <begin position="19"/>
        <end position="110"/>
    </location>
</feature>